<dbReference type="GO" id="GO:0030154">
    <property type="term" value="P:cell differentiation"/>
    <property type="evidence" value="ECO:0007669"/>
    <property type="project" value="UniProtKB-KW"/>
</dbReference>
<dbReference type="EMBL" id="AMZH03005038">
    <property type="protein sequence ID" value="RRT67465.1"/>
    <property type="molecule type" value="Genomic_DNA"/>
</dbReference>
<sequence>MGSEAAAVVPSSLVQDSFAELEKQRELLTCCTLLWKELSHHFSTLERGIEIKSEALRSKRESLDASTRRTLDSLRRRELSIDGAVDLVLAKLDERRTAAVQALAASSAEADELDLAGKLRSFCTKMDFSGFFDLVVAKRKEVELLRSGLPAALGDCIDPAKFVIDAISEVFPVDKRPVKSPNDLGWACVLILESLVPVLADPELGSARPLVTRSIRERAREMATEWKEGLEQHGGIESVKPPDAHTFLQHVVTFGIIEKDDKNLYRRLVVSFAWRRQMPKLAISVGLEDSME</sequence>
<dbReference type="Pfam" id="PF07899">
    <property type="entry name" value="Frigida"/>
    <property type="match status" value="1"/>
</dbReference>
<comment type="similarity">
    <text evidence="1 4">Belongs to the Frigida family.</text>
</comment>
<evidence type="ECO:0000256" key="1">
    <source>
        <dbReference type="ARBA" id="ARBA00008956"/>
    </source>
</evidence>
<comment type="caution">
    <text evidence="5">The sequence shown here is derived from an EMBL/GenBank/DDBJ whole genome shotgun (WGS) entry which is preliminary data.</text>
</comment>
<evidence type="ECO:0000256" key="2">
    <source>
        <dbReference type="ARBA" id="ARBA00022782"/>
    </source>
</evidence>
<dbReference type="PANTHER" id="PTHR31791:SF2">
    <property type="entry name" value="FRIGIDA-LIKE PROTEIN 4A-RELATED"/>
    <property type="match status" value="1"/>
</dbReference>
<dbReference type="Proteomes" id="UP000287651">
    <property type="component" value="Unassembled WGS sequence"/>
</dbReference>
<evidence type="ECO:0000313" key="5">
    <source>
        <dbReference type="EMBL" id="RRT67465.1"/>
    </source>
</evidence>
<organism evidence="5 6">
    <name type="scientific">Ensete ventricosum</name>
    <name type="common">Abyssinian banana</name>
    <name type="synonym">Musa ensete</name>
    <dbReference type="NCBI Taxonomy" id="4639"/>
    <lineage>
        <taxon>Eukaryota</taxon>
        <taxon>Viridiplantae</taxon>
        <taxon>Streptophyta</taxon>
        <taxon>Embryophyta</taxon>
        <taxon>Tracheophyta</taxon>
        <taxon>Spermatophyta</taxon>
        <taxon>Magnoliopsida</taxon>
        <taxon>Liliopsida</taxon>
        <taxon>Zingiberales</taxon>
        <taxon>Musaceae</taxon>
        <taxon>Ensete</taxon>
    </lineage>
</organism>
<accession>A0A426ZU60</accession>
<keyword evidence="3 4" id="KW-0287">Flowering</keyword>
<feature type="non-terminal residue" evidence="5">
    <location>
        <position position="292"/>
    </location>
</feature>
<gene>
    <name evidence="5" type="ORF">B296_00019281</name>
</gene>
<dbReference type="InterPro" id="IPR012474">
    <property type="entry name" value="Frigida"/>
</dbReference>
<evidence type="ECO:0000256" key="4">
    <source>
        <dbReference type="RuleBase" id="RU364012"/>
    </source>
</evidence>
<evidence type="ECO:0000313" key="6">
    <source>
        <dbReference type="Proteomes" id="UP000287651"/>
    </source>
</evidence>
<keyword evidence="4" id="KW-0217">Developmental protein</keyword>
<reference evidence="5 6" key="1">
    <citation type="journal article" date="2014" name="Agronomy (Basel)">
        <title>A Draft Genome Sequence for Ensete ventricosum, the Drought-Tolerant Tree Against Hunger.</title>
        <authorList>
            <person name="Harrison J."/>
            <person name="Moore K.A."/>
            <person name="Paszkiewicz K."/>
            <person name="Jones T."/>
            <person name="Grant M."/>
            <person name="Ambacheew D."/>
            <person name="Muzemil S."/>
            <person name="Studholme D.J."/>
        </authorList>
    </citation>
    <scope>NUCLEOTIDE SEQUENCE [LARGE SCALE GENOMIC DNA]</scope>
</reference>
<evidence type="ECO:0000256" key="3">
    <source>
        <dbReference type="ARBA" id="ARBA00023089"/>
    </source>
</evidence>
<keyword evidence="2 4" id="KW-0221">Differentiation</keyword>
<name>A0A426ZU60_ENSVE</name>
<protein>
    <recommendedName>
        <fullName evidence="4">FRIGIDA-like protein</fullName>
    </recommendedName>
</protein>
<dbReference type="AlphaFoldDB" id="A0A426ZU60"/>
<dbReference type="PANTHER" id="PTHR31791">
    <property type="entry name" value="FRIGIDA-LIKE PROTEIN 3-RELATED"/>
    <property type="match status" value="1"/>
</dbReference>
<proteinExistence type="inferred from homology"/>
<dbReference type="GO" id="GO:0009908">
    <property type="term" value="P:flower development"/>
    <property type="evidence" value="ECO:0007669"/>
    <property type="project" value="UniProtKB-KW"/>
</dbReference>